<organism evidence="11 12">
    <name type="scientific">Arenimonas caeni</name>
    <dbReference type="NCBI Taxonomy" id="2058085"/>
    <lineage>
        <taxon>Bacteria</taxon>
        <taxon>Pseudomonadati</taxon>
        <taxon>Pseudomonadota</taxon>
        <taxon>Gammaproteobacteria</taxon>
        <taxon>Lysobacterales</taxon>
        <taxon>Lysobacteraceae</taxon>
        <taxon>Arenimonas</taxon>
    </lineage>
</organism>
<dbReference type="PANTHER" id="PTHR33446">
    <property type="entry name" value="PROTEIN TONB-RELATED"/>
    <property type="match status" value="1"/>
</dbReference>
<evidence type="ECO:0000313" key="11">
    <source>
        <dbReference type="EMBL" id="PRH82896.1"/>
    </source>
</evidence>
<dbReference type="GO" id="GO:0015031">
    <property type="term" value="P:protein transport"/>
    <property type="evidence" value="ECO:0007669"/>
    <property type="project" value="UniProtKB-KW"/>
</dbReference>
<keyword evidence="6" id="KW-0812">Transmembrane</keyword>
<evidence type="ECO:0000256" key="4">
    <source>
        <dbReference type="ARBA" id="ARBA00022475"/>
    </source>
</evidence>
<keyword evidence="4" id="KW-1003">Cell membrane</keyword>
<dbReference type="Proteomes" id="UP000241736">
    <property type="component" value="Unassembled WGS sequence"/>
</dbReference>
<dbReference type="OrthoDB" id="9792439at2"/>
<gene>
    <name evidence="11" type="ORF">C6N40_04415</name>
</gene>
<keyword evidence="12" id="KW-1185">Reference proteome</keyword>
<dbReference type="InterPro" id="IPR037682">
    <property type="entry name" value="TonB_C"/>
</dbReference>
<dbReference type="RefSeq" id="WP_106989804.1">
    <property type="nucleotide sequence ID" value="NZ_KZ679086.1"/>
</dbReference>
<dbReference type="PROSITE" id="PS52015">
    <property type="entry name" value="TONB_CTD"/>
    <property type="match status" value="1"/>
</dbReference>
<evidence type="ECO:0000256" key="7">
    <source>
        <dbReference type="ARBA" id="ARBA00022927"/>
    </source>
</evidence>
<dbReference type="GO" id="GO:0031992">
    <property type="term" value="F:energy transducer activity"/>
    <property type="evidence" value="ECO:0007669"/>
    <property type="project" value="TreeGrafter"/>
</dbReference>
<reference evidence="11 12" key="1">
    <citation type="submission" date="2018-03" db="EMBL/GenBank/DDBJ databases">
        <title>Arenimonas caeni sp. nov., isolated from activated sludge.</title>
        <authorList>
            <person name="Liu H."/>
        </authorList>
    </citation>
    <scope>NUCLEOTIDE SEQUENCE [LARGE SCALE GENOMIC DNA]</scope>
    <source>
        <strain evidence="12">z29</strain>
    </source>
</reference>
<keyword evidence="3" id="KW-0813">Transport</keyword>
<evidence type="ECO:0000256" key="5">
    <source>
        <dbReference type="ARBA" id="ARBA00022519"/>
    </source>
</evidence>
<dbReference type="PANTHER" id="PTHR33446:SF2">
    <property type="entry name" value="PROTEIN TONB"/>
    <property type="match status" value="1"/>
</dbReference>
<comment type="similarity">
    <text evidence="2">Belongs to the TonB family.</text>
</comment>
<accession>A0A2P6MA71</accession>
<dbReference type="InterPro" id="IPR006260">
    <property type="entry name" value="TonB/TolA_C"/>
</dbReference>
<evidence type="ECO:0000256" key="2">
    <source>
        <dbReference type="ARBA" id="ARBA00006555"/>
    </source>
</evidence>
<evidence type="ECO:0000313" key="12">
    <source>
        <dbReference type="Proteomes" id="UP000241736"/>
    </source>
</evidence>
<name>A0A2P6MA71_9GAMM</name>
<evidence type="ECO:0000256" key="1">
    <source>
        <dbReference type="ARBA" id="ARBA00004383"/>
    </source>
</evidence>
<evidence type="ECO:0000259" key="10">
    <source>
        <dbReference type="PROSITE" id="PS52015"/>
    </source>
</evidence>
<dbReference type="Gene3D" id="3.30.1150.10">
    <property type="match status" value="1"/>
</dbReference>
<dbReference type="SUPFAM" id="SSF74653">
    <property type="entry name" value="TolA/TonB C-terminal domain"/>
    <property type="match status" value="1"/>
</dbReference>
<evidence type="ECO:0000256" key="9">
    <source>
        <dbReference type="ARBA" id="ARBA00023136"/>
    </source>
</evidence>
<dbReference type="GO" id="GO:0055085">
    <property type="term" value="P:transmembrane transport"/>
    <property type="evidence" value="ECO:0007669"/>
    <property type="project" value="InterPro"/>
</dbReference>
<keyword evidence="8" id="KW-1133">Transmembrane helix</keyword>
<keyword evidence="7" id="KW-0653">Protein transport</keyword>
<dbReference type="GO" id="GO:0098797">
    <property type="term" value="C:plasma membrane protein complex"/>
    <property type="evidence" value="ECO:0007669"/>
    <property type="project" value="TreeGrafter"/>
</dbReference>
<dbReference type="Pfam" id="PF03544">
    <property type="entry name" value="TonB_C"/>
    <property type="match status" value="1"/>
</dbReference>
<comment type="subcellular location">
    <subcellularLocation>
        <location evidence="1">Cell inner membrane</location>
        <topology evidence="1">Single-pass membrane protein</topology>
        <orientation evidence="1">Periplasmic side</orientation>
    </subcellularLocation>
</comment>
<evidence type="ECO:0000256" key="6">
    <source>
        <dbReference type="ARBA" id="ARBA00022692"/>
    </source>
</evidence>
<protein>
    <submittedName>
        <fullName evidence="11">Energy transducer TonB</fullName>
    </submittedName>
</protein>
<sequence>MVRSLPHPSSVPPLARLDAKRVAGNTLAIAVHLVVLGLLMLPSSWSPPAGKPKSDPTIVLFEPAPRPEIPATVPPPLPVQQVQPQPQSPPVRLTPTVPAASDAPVFENGEIFSPPDTDTGAAQTSFDPGPPSLMTLAYDVAPAPRYPREALRAGHEGTVMLRVLVDEAGRPVEVSIEASSGHRELDRVARLQVLERWRFHPAQRGGRAVAAYALVPVVFRLP</sequence>
<evidence type="ECO:0000256" key="3">
    <source>
        <dbReference type="ARBA" id="ARBA00022448"/>
    </source>
</evidence>
<feature type="domain" description="TonB C-terminal" evidence="10">
    <location>
        <begin position="131"/>
        <end position="222"/>
    </location>
</feature>
<dbReference type="EMBL" id="PVLF01000004">
    <property type="protein sequence ID" value="PRH82896.1"/>
    <property type="molecule type" value="Genomic_DNA"/>
</dbReference>
<comment type="caution">
    <text evidence="11">The sequence shown here is derived from an EMBL/GenBank/DDBJ whole genome shotgun (WGS) entry which is preliminary data.</text>
</comment>
<keyword evidence="5" id="KW-0997">Cell inner membrane</keyword>
<evidence type="ECO:0000256" key="8">
    <source>
        <dbReference type="ARBA" id="ARBA00022989"/>
    </source>
</evidence>
<dbReference type="AlphaFoldDB" id="A0A2P6MA71"/>
<proteinExistence type="inferred from homology"/>
<keyword evidence="9" id="KW-0472">Membrane</keyword>
<dbReference type="InterPro" id="IPR051045">
    <property type="entry name" value="TonB-dependent_transducer"/>
</dbReference>
<dbReference type="NCBIfam" id="TIGR01352">
    <property type="entry name" value="tonB_Cterm"/>
    <property type="match status" value="1"/>
</dbReference>